<name>A0A8J6B034_9EUKA</name>
<reference evidence="3" key="1">
    <citation type="submission" date="2021-05" db="EMBL/GenBank/DDBJ databases">
        <title>A free-living protist that lacks canonical eukaryotic 1 DNA replication and segregation systems.</title>
        <authorList>
            <person name="Salas-Leiva D.E."/>
            <person name="Tromer E.C."/>
            <person name="Curtis B.A."/>
            <person name="Jerlstrom-Hultqvist J."/>
            <person name="Kolisko M."/>
            <person name="Yi Z."/>
            <person name="Salas-Leiva J.S."/>
            <person name="Gallot-Lavallee L."/>
            <person name="Kops G.J.P.L."/>
            <person name="Archibald J.M."/>
            <person name="Simpson A.G.B."/>
            <person name="Roger A.J."/>
        </authorList>
    </citation>
    <scope>NUCLEOTIDE SEQUENCE</scope>
    <source>
        <strain evidence="3">BICM</strain>
    </source>
</reference>
<evidence type="ECO:0000256" key="1">
    <source>
        <dbReference type="SAM" id="Coils"/>
    </source>
</evidence>
<dbReference type="AlphaFoldDB" id="A0A8J6B034"/>
<comment type="caution">
    <text evidence="3">The sequence shown here is derived from an EMBL/GenBank/DDBJ whole genome shotgun (WGS) entry which is preliminary data.</text>
</comment>
<keyword evidence="4" id="KW-1185">Reference proteome</keyword>
<evidence type="ECO:0000313" key="4">
    <source>
        <dbReference type="Proteomes" id="UP000717585"/>
    </source>
</evidence>
<feature type="compositionally biased region" description="Basic residues" evidence="2">
    <location>
        <begin position="325"/>
        <end position="336"/>
    </location>
</feature>
<proteinExistence type="predicted"/>
<gene>
    <name evidence="3" type="ORF">J8273_3127</name>
</gene>
<accession>A0A8J6B034</accession>
<feature type="coiled-coil region" evidence="1">
    <location>
        <begin position="78"/>
        <end position="269"/>
    </location>
</feature>
<dbReference type="Proteomes" id="UP000717585">
    <property type="component" value="Unassembled WGS sequence"/>
</dbReference>
<feature type="compositionally biased region" description="Pro residues" evidence="2">
    <location>
        <begin position="307"/>
        <end position="316"/>
    </location>
</feature>
<feature type="region of interest" description="Disordered" evidence="2">
    <location>
        <begin position="283"/>
        <end position="336"/>
    </location>
</feature>
<protein>
    <submittedName>
        <fullName evidence="3">Chromosome partition protein Smc</fullName>
    </submittedName>
</protein>
<keyword evidence="1" id="KW-0175">Coiled coil</keyword>
<organism evidence="3 4">
    <name type="scientific">Carpediemonas membranifera</name>
    <dbReference type="NCBI Taxonomy" id="201153"/>
    <lineage>
        <taxon>Eukaryota</taxon>
        <taxon>Metamonada</taxon>
        <taxon>Carpediemonas-like organisms</taxon>
        <taxon>Carpediemonas</taxon>
    </lineage>
</organism>
<evidence type="ECO:0000313" key="3">
    <source>
        <dbReference type="EMBL" id="KAG9395550.1"/>
    </source>
</evidence>
<dbReference type="EMBL" id="JAHDYR010000011">
    <property type="protein sequence ID" value="KAG9395550.1"/>
    <property type="molecule type" value="Genomic_DNA"/>
</dbReference>
<sequence length="336" mass="37878">MLQIVDPDILAKYERVKTAITRESRHKKKHSAGKDFSCQVMTVDDSWDFLEGVIPISVASSKTSSSLKHYIVDKMAELKTKDAELSQYKRHAIRYEREIEQLRIEAGNTQQQLADANARVASMERQAAEMEADKRTLKDIRMSEQNKALELEEALRAVHVLLREKEAAINQARKAETDAREAISSLQERIALLKGDQAAAVERARVTGAKDARTEADREAARLKEELKAVQDELSVQEERHQAELAKSREAIEDTRERCDRKIAGLQDRLALQQLRIGRLRAALGVEEEPTPEPMDPRLALGGESPDPSPATPPRPVLDVISSEKRRKKGKKKVVR</sequence>
<evidence type="ECO:0000256" key="2">
    <source>
        <dbReference type="SAM" id="MobiDB-lite"/>
    </source>
</evidence>